<name>A0A1T4VBZ0_9GAMM</name>
<dbReference type="OrthoDB" id="5816855at2"/>
<protein>
    <submittedName>
        <fullName evidence="1">Uncharacterized protein</fullName>
    </submittedName>
</protein>
<keyword evidence="2" id="KW-1185">Reference proteome</keyword>
<dbReference type="RefSeq" id="WP_078753805.1">
    <property type="nucleotide sequence ID" value="NZ_FUXU01000062.1"/>
</dbReference>
<dbReference type="EMBL" id="FUXU01000062">
    <property type="protein sequence ID" value="SKA62418.1"/>
    <property type="molecule type" value="Genomic_DNA"/>
</dbReference>
<organism evidence="1 2">
    <name type="scientific">Enterovibrio nigricans DSM 22720</name>
    <dbReference type="NCBI Taxonomy" id="1121868"/>
    <lineage>
        <taxon>Bacteria</taxon>
        <taxon>Pseudomonadati</taxon>
        <taxon>Pseudomonadota</taxon>
        <taxon>Gammaproteobacteria</taxon>
        <taxon>Vibrionales</taxon>
        <taxon>Vibrionaceae</taxon>
        <taxon>Enterovibrio</taxon>
    </lineage>
</organism>
<dbReference type="Proteomes" id="UP000190162">
    <property type="component" value="Unassembled WGS sequence"/>
</dbReference>
<dbReference type="AlphaFoldDB" id="A0A1T4VBZ0"/>
<proteinExistence type="predicted"/>
<reference evidence="2" key="1">
    <citation type="submission" date="2017-02" db="EMBL/GenBank/DDBJ databases">
        <authorList>
            <person name="Varghese N."/>
            <person name="Submissions S."/>
        </authorList>
    </citation>
    <scope>NUCLEOTIDE SEQUENCE [LARGE SCALE GENOMIC DNA]</scope>
    <source>
        <strain evidence="2">DSM 22720</strain>
    </source>
</reference>
<sequence length="83" mass="9692">MSKFKLEDLKYRGESNGVHSWNLAHGQPYYWHPDWLHVAEDITGQVPLAEGHLDVKEGEKATHEHALRAILKHINEWVHKSHH</sequence>
<evidence type="ECO:0000313" key="1">
    <source>
        <dbReference type="EMBL" id="SKA62418.1"/>
    </source>
</evidence>
<evidence type="ECO:0000313" key="2">
    <source>
        <dbReference type="Proteomes" id="UP000190162"/>
    </source>
</evidence>
<accession>A0A1T4VBZ0</accession>
<gene>
    <name evidence="1" type="ORF">SAMN02745132_03615</name>
</gene>